<evidence type="ECO:0000259" key="1">
    <source>
        <dbReference type="Pfam" id="PF02541"/>
    </source>
</evidence>
<dbReference type="Gene3D" id="3.30.420.150">
    <property type="entry name" value="Exopolyphosphatase. Domain 2"/>
    <property type="match status" value="1"/>
</dbReference>
<gene>
    <name evidence="2" type="ORF">Q4528_13320</name>
</gene>
<dbReference type="InterPro" id="IPR043129">
    <property type="entry name" value="ATPase_NBD"/>
</dbReference>
<evidence type="ECO:0000313" key="3">
    <source>
        <dbReference type="Proteomes" id="UP001170310"/>
    </source>
</evidence>
<feature type="non-terminal residue" evidence="2">
    <location>
        <position position="91"/>
    </location>
</feature>
<dbReference type="AlphaFoldDB" id="A0AAW7YU91"/>
<keyword evidence="3" id="KW-1185">Reference proteome</keyword>
<comment type="caution">
    <text evidence="2">The sequence shown here is derived from an EMBL/GenBank/DDBJ whole genome shotgun (WGS) entry which is preliminary data.</text>
</comment>
<organism evidence="2 3">
    <name type="scientific">Staphylococcus pasteuri_A</name>
    <dbReference type="NCBI Taxonomy" id="3062664"/>
    <lineage>
        <taxon>Bacteria</taxon>
        <taxon>Bacillati</taxon>
        <taxon>Bacillota</taxon>
        <taxon>Bacilli</taxon>
        <taxon>Bacillales</taxon>
        <taxon>Staphylococcaceae</taxon>
        <taxon>Staphylococcus</taxon>
    </lineage>
</organism>
<accession>A0AAW7YU91</accession>
<dbReference type="Proteomes" id="UP001170310">
    <property type="component" value="Unassembled WGS sequence"/>
</dbReference>
<dbReference type="EMBL" id="JAUOQO010000188">
    <property type="protein sequence ID" value="MDO6575090.1"/>
    <property type="molecule type" value="Genomic_DNA"/>
</dbReference>
<protein>
    <recommendedName>
        <fullName evidence="1">Ppx/GppA phosphatase N-terminal domain-containing protein</fullName>
    </recommendedName>
</protein>
<reference evidence="2" key="1">
    <citation type="submission" date="2023-07" db="EMBL/GenBank/DDBJ databases">
        <title>Genome content predicts the carbon catabolic preferences of heterotrophic bacteria.</title>
        <authorList>
            <person name="Gralka M."/>
        </authorList>
    </citation>
    <scope>NUCLEOTIDE SEQUENCE</scope>
    <source>
        <strain evidence="2">E2R20</strain>
    </source>
</reference>
<evidence type="ECO:0000313" key="2">
    <source>
        <dbReference type="EMBL" id="MDO6575090.1"/>
    </source>
</evidence>
<name>A0AAW7YU91_9STAP</name>
<dbReference type="RefSeq" id="WP_368506700.1">
    <property type="nucleotide sequence ID" value="NZ_JAUOQO010000188.1"/>
</dbReference>
<proteinExistence type="predicted"/>
<dbReference type="SUPFAM" id="SSF53067">
    <property type="entry name" value="Actin-like ATPase domain"/>
    <property type="match status" value="1"/>
</dbReference>
<dbReference type="InterPro" id="IPR003695">
    <property type="entry name" value="Ppx_GppA_N"/>
</dbReference>
<feature type="domain" description="Ppx/GppA phosphatase N-terminal" evidence="1">
    <location>
        <begin position="2"/>
        <end position="77"/>
    </location>
</feature>
<sequence>MTLGEGMDLKLKESLDMGCVSITKRFFKSGRVTKNRLLKASVYCSQQLLPVADDFLEHGWNECLGASGTIKAVAKVCVDNNFCEDEIQLSG</sequence>
<dbReference type="Pfam" id="PF02541">
    <property type="entry name" value="Ppx-GppA"/>
    <property type="match status" value="1"/>
</dbReference>